<dbReference type="EMBL" id="KB445560">
    <property type="protein sequence ID" value="EMC93475.1"/>
    <property type="molecule type" value="Genomic_DNA"/>
</dbReference>
<dbReference type="GO" id="GO:0004792">
    <property type="term" value="F:thiosulfate-cyanide sulfurtransferase activity"/>
    <property type="evidence" value="ECO:0007669"/>
    <property type="project" value="EnsemblFungi"/>
</dbReference>
<evidence type="ECO:0000313" key="2">
    <source>
        <dbReference type="EMBL" id="EMC93475.1"/>
    </source>
</evidence>
<accession>M2N454</accession>
<dbReference type="PANTHER" id="PTHR10828">
    <property type="entry name" value="M-PHASE INDUCER PHOSPHATASE DUAL SPECIFICITY PHOSPHATASE CDC25"/>
    <property type="match status" value="1"/>
</dbReference>
<gene>
    <name evidence="2" type="ORF">BAUCODRAFT_75765</name>
</gene>
<keyword evidence="3" id="KW-1185">Reference proteome</keyword>
<dbReference type="Proteomes" id="UP000011761">
    <property type="component" value="Unassembled WGS sequence"/>
</dbReference>
<dbReference type="InterPro" id="IPR036873">
    <property type="entry name" value="Rhodanese-like_dom_sf"/>
</dbReference>
<evidence type="ECO:0000313" key="3">
    <source>
        <dbReference type="Proteomes" id="UP000011761"/>
    </source>
</evidence>
<dbReference type="AlphaFoldDB" id="M2N454"/>
<dbReference type="InterPro" id="IPR001763">
    <property type="entry name" value="Rhodanese-like_dom"/>
</dbReference>
<evidence type="ECO:0000259" key="1">
    <source>
        <dbReference type="PROSITE" id="PS50206"/>
    </source>
</evidence>
<dbReference type="eggNOG" id="KOG3772">
    <property type="taxonomic scope" value="Eukaryota"/>
</dbReference>
<name>M2N454_BAUPA</name>
<dbReference type="Gene3D" id="3.40.250.10">
    <property type="entry name" value="Rhodanese-like domain"/>
    <property type="match status" value="1"/>
</dbReference>
<dbReference type="GeneID" id="19116982"/>
<protein>
    <recommendedName>
        <fullName evidence="1">Rhodanese domain-containing protein</fullName>
    </recommendedName>
</protein>
<dbReference type="OrthoDB" id="102559at2759"/>
<dbReference type="RefSeq" id="XP_007679363.1">
    <property type="nucleotide sequence ID" value="XM_007681173.1"/>
</dbReference>
<dbReference type="PANTHER" id="PTHR10828:SF38">
    <property type="entry name" value="ARSENICAL-RESISTANCE PROTEIN 2-RELATED"/>
    <property type="match status" value="1"/>
</dbReference>
<dbReference type="KEGG" id="bcom:BAUCODRAFT_75765"/>
<dbReference type="PROSITE" id="PS50206">
    <property type="entry name" value="RHODANESE_3"/>
    <property type="match status" value="1"/>
</dbReference>
<organism evidence="2 3">
    <name type="scientific">Baudoinia panamericana (strain UAMH 10762)</name>
    <name type="common">Angels' share fungus</name>
    <name type="synonym">Baudoinia compniacensis (strain UAMH 10762)</name>
    <dbReference type="NCBI Taxonomy" id="717646"/>
    <lineage>
        <taxon>Eukaryota</taxon>
        <taxon>Fungi</taxon>
        <taxon>Dikarya</taxon>
        <taxon>Ascomycota</taxon>
        <taxon>Pezizomycotina</taxon>
        <taxon>Dothideomycetes</taxon>
        <taxon>Dothideomycetidae</taxon>
        <taxon>Mycosphaerellales</taxon>
        <taxon>Teratosphaeriaceae</taxon>
        <taxon>Baudoinia</taxon>
    </lineage>
</organism>
<dbReference type="GO" id="GO:0004725">
    <property type="term" value="F:protein tyrosine phosphatase activity"/>
    <property type="evidence" value="ECO:0007669"/>
    <property type="project" value="TreeGrafter"/>
</dbReference>
<dbReference type="STRING" id="717646.M2N454"/>
<feature type="domain" description="Rhodanese" evidence="1">
    <location>
        <begin position="24"/>
        <end position="136"/>
    </location>
</feature>
<dbReference type="SMART" id="SM00450">
    <property type="entry name" value="RHOD"/>
    <property type="match status" value="1"/>
</dbReference>
<sequence length="149" mass="16636">MTTPTIATLPRISKENLAELLRAKTAGVTVVDVRDSDYIGGHIRGCQNVPTSTHDHRMPELVRTLKNQDTVVFHCALSQQRGPKSALAYVRKRAEMAERGEVGVRGDGEDVERAQRVVVLEGGFVGWQEVYGEDKELTEGYVKDLWDEK</sequence>
<dbReference type="GO" id="GO:0005737">
    <property type="term" value="C:cytoplasm"/>
    <property type="evidence" value="ECO:0007669"/>
    <property type="project" value="TreeGrafter"/>
</dbReference>
<reference evidence="2 3" key="1">
    <citation type="journal article" date="2012" name="PLoS Pathog.">
        <title>Diverse lifestyles and strategies of plant pathogenesis encoded in the genomes of eighteen Dothideomycetes fungi.</title>
        <authorList>
            <person name="Ohm R.A."/>
            <person name="Feau N."/>
            <person name="Henrissat B."/>
            <person name="Schoch C.L."/>
            <person name="Horwitz B.A."/>
            <person name="Barry K.W."/>
            <person name="Condon B.J."/>
            <person name="Copeland A.C."/>
            <person name="Dhillon B."/>
            <person name="Glaser F."/>
            <person name="Hesse C.N."/>
            <person name="Kosti I."/>
            <person name="LaButti K."/>
            <person name="Lindquist E.A."/>
            <person name="Lucas S."/>
            <person name="Salamov A.A."/>
            <person name="Bradshaw R.E."/>
            <person name="Ciuffetti L."/>
            <person name="Hamelin R.C."/>
            <person name="Kema G.H.J."/>
            <person name="Lawrence C."/>
            <person name="Scott J.A."/>
            <person name="Spatafora J.W."/>
            <person name="Turgeon B.G."/>
            <person name="de Wit P.J.G.M."/>
            <person name="Zhong S."/>
            <person name="Goodwin S.B."/>
            <person name="Grigoriev I.V."/>
        </authorList>
    </citation>
    <scope>NUCLEOTIDE SEQUENCE [LARGE SCALE GENOMIC DNA]</scope>
    <source>
        <strain evidence="2 3">UAMH 10762</strain>
    </source>
</reference>
<proteinExistence type="predicted"/>
<dbReference type="OMA" id="RCTNIPC"/>
<dbReference type="GO" id="GO:0005634">
    <property type="term" value="C:nucleus"/>
    <property type="evidence" value="ECO:0007669"/>
    <property type="project" value="TreeGrafter"/>
</dbReference>
<dbReference type="Pfam" id="PF00581">
    <property type="entry name" value="Rhodanese"/>
    <property type="match status" value="1"/>
</dbReference>
<dbReference type="SUPFAM" id="SSF52821">
    <property type="entry name" value="Rhodanese/Cell cycle control phosphatase"/>
    <property type="match status" value="1"/>
</dbReference>
<dbReference type="HOGENOM" id="CLU_107716_1_0_1"/>